<evidence type="ECO:0000313" key="2">
    <source>
        <dbReference type="Proteomes" id="UP000649617"/>
    </source>
</evidence>
<keyword evidence="2" id="KW-1185">Reference proteome</keyword>
<reference evidence="1" key="1">
    <citation type="submission" date="2021-02" db="EMBL/GenBank/DDBJ databases">
        <authorList>
            <person name="Dougan E. K."/>
            <person name="Rhodes N."/>
            <person name="Thang M."/>
            <person name="Chan C."/>
        </authorList>
    </citation>
    <scope>NUCLEOTIDE SEQUENCE</scope>
</reference>
<organism evidence="1 2">
    <name type="scientific">Symbiodinium pilosum</name>
    <name type="common">Dinoflagellate</name>
    <dbReference type="NCBI Taxonomy" id="2952"/>
    <lineage>
        <taxon>Eukaryota</taxon>
        <taxon>Sar</taxon>
        <taxon>Alveolata</taxon>
        <taxon>Dinophyceae</taxon>
        <taxon>Suessiales</taxon>
        <taxon>Symbiodiniaceae</taxon>
        <taxon>Symbiodinium</taxon>
    </lineage>
</organism>
<dbReference type="AlphaFoldDB" id="A0A812MKD6"/>
<sequence length="60" mass="6821">PSVAEPKWVNDLLLELPGWSPFSSPFSPAFLTSIQVETRTTFTVSGFQFDLKMEEHFSDQ</sequence>
<gene>
    <name evidence="1" type="ORF">SPIL2461_LOCUS5882</name>
</gene>
<evidence type="ECO:0000313" key="1">
    <source>
        <dbReference type="EMBL" id="CAE7269004.1"/>
    </source>
</evidence>
<comment type="caution">
    <text evidence="1">The sequence shown here is derived from an EMBL/GenBank/DDBJ whole genome shotgun (WGS) entry which is preliminary data.</text>
</comment>
<name>A0A812MKD6_SYMPI</name>
<dbReference type="EMBL" id="CAJNIZ010008561">
    <property type="protein sequence ID" value="CAE7269004.1"/>
    <property type="molecule type" value="Genomic_DNA"/>
</dbReference>
<feature type="non-terminal residue" evidence="1">
    <location>
        <position position="60"/>
    </location>
</feature>
<accession>A0A812MKD6</accession>
<proteinExistence type="predicted"/>
<protein>
    <submittedName>
        <fullName evidence="1">Uncharacterized protein</fullName>
    </submittedName>
</protein>
<dbReference type="Proteomes" id="UP000649617">
    <property type="component" value="Unassembled WGS sequence"/>
</dbReference>